<dbReference type="STRING" id="1137799.GZ78_02635"/>
<dbReference type="EMBL" id="JOKH01000001">
    <property type="protein sequence ID" value="KEQ18963.1"/>
    <property type="molecule type" value="Genomic_DNA"/>
</dbReference>
<dbReference type="SUPFAM" id="SSF48498">
    <property type="entry name" value="Tetracyclin repressor-like, C-terminal domain"/>
    <property type="match status" value="1"/>
</dbReference>
<dbReference type="PROSITE" id="PS01081">
    <property type="entry name" value="HTH_TETR_1"/>
    <property type="match status" value="1"/>
</dbReference>
<reference evidence="6 7" key="1">
    <citation type="submission" date="2014-06" db="EMBL/GenBank/DDBJ databases">
        <title>Whole Genome Sequences of Three Symbiotic Endozoicomonas Bacteria.</title>
        <authorList>
            <person name="Neave M.J."/>
            <person name="Apprill A."/>
            <person name="Voolstra C.R."/>
        </authorList>
    </citation>
    <scope>NUCLEOTIDE SEQUENCE [LARGE SCALE GENOMIC DNA]</scope>
    <source>
        <strain evidence="6 7">DSM 25634</strain>
    </source>
</reference>
<dbReference type="InterPro" id="IPR001647">
    <property type="entry name" value="HTH_TetR"/>
</dbReference>
<dbReference type="Pfam" id="PF00440">
    <property type="entry name" value="TetR_N"/>
    <property type="match status" value="1"/>
</dbReference>
<organism evidence="6 7">
    <name type="scientific">Endozoicomonas numazuensis</name>
    <dbReference type="NCBI Taxonomy" id="1137799"/>
    <lineage>
        <taxon>Bacteria</taxon>
        <taxon>Pseudomonadati</taxon>
        <taxon>Pseudomonadota</taxon>
        <taxon>Gammaproteobacteria</taxon>
        <taxon>Oceanospirillales</taxon>
        <taxon>Endozoicomonadaceae</taxon>
        <taxon>Endozoicomonas</taxon>
    </lineage>
</organism>
<dbReference type="InterPro" id="IPR009057">
    <property type="entry name" value="Homeodomain-like_sf"/>
</dbReference>
<gene>
    <name evidence="6" type="ORF">GZ78_02635</name>
</gene>
<evidence type="ECO:0000256" key="4">
    <source>
        <dbReference type="PROSITE-ProRule" id="PRU00335"/>
    </source>
</evidence>
<keyword evidence="7" id="KW-1185">Reference proteome</keyword>
<evidence type="ECO:0000256" key="3">
    <source>
        <dbReference type="ARBA" id="ARBA00023163"/>
    </source>
</evidence>
<dbReference type="Pfam" id="PF16925">
    <property type="entry name" value="TetR_C_13"/>
    <property type="match status" value="1"/>
</dbReference>
<protein>
    <recommendedName>
        <fullName evidence="5">HTH tetR-type domain-containing protein</fullName>
    </recommendedName>
</protein>
<evidence type="ECO:0000313" key="6">
    <source>
        <dbReference type="EMBL" id="KEQ18963.1"/>
    </source>
</evidence>
<feature type="domain" description="HTH tetR-type" evidence="5">
    <location>
        <begin position="6"/>
        <end position="66"/>
    </location>
</feature>
<comment type="caution">
    <text evidence="6">The sequence shown here is derived from an EMBL/GenBank/DDBJ whole genome shotgun (WGS) entry which is preliminary data.</text>
</comment>
<dbReference type="GO" id="GO:0003677">
    <property type="term" value="F:DNA binding"/>
    <property type="evidence" value="ECO:0007669"/>
    <property type="project" value="UniProtKB-UniRule"/>
</dbReference>
<feature type="DNA-binding region" description="H-T-H motif" evidence="4">
    <location>
        <begin position="29"/>
        <end position="48"/>
    </location>
</feature>
<sequence>MGRHTSFNKDKALDNALALFWSRGFSASSLRQLEEATDLHPGSLYHHFKNKEGLYLHVLQYYIEHYLQLRIQKYLSSGHPLEGLRRFLTAGYRHSRDTQYQNCCFLACTSTELHLLPDQATELVKQAVNTIQQALLAQIIKGAEKNLIDPNLSVSDAARELTSFFLGLQLMARISPNQHQLDLLVKHSLQHILNPKI</sequence>
<evidence type="ECO:0000256" key="2">
    <source>
        <dbReference type="ARBA" id="ARBA00023125"/>
    </source>
</evidence>
<dbReference type="InterPro" id="IPR011075">
    <property type="entry name" value="TetR_C"/>
</dbReference>
<name>A0A081NKJ0_9GAMM</name>
<proteinExistence type="predicted"/>
<keyword evidence="1" id="KW-0805">Transcription regulation</keyword>
<keyword evidence="2 4" id="KW-0238">DNA-binding</keyword>
<dbReference type="PROSITE" id="PS50977">
    <property type="entry name" value="HTH_TETR_2"/>
    <property type="match status" value="1"/>
</dbReference>
<dbReference type="PANTHER" id="PTHR47506">
    <property type="entry name" value="TRANSCRIPTIONAL REGULATORY PROTEIN"/>
    <property type="match status" value="1"/>
</dbReference>
<dbReference type="InterPro" id="IPR036271">
    <property type="entry name" value="Tet_transcr_reg_TetR-rel_C_sf"/>
</dbReference>
<dbReference type="Gene3D" id="1.10.357.10">
    <property type="entry name" value="Tetracycline Repressor, domain 2"/>
    <property type="match status" value="1"/>
</dbReference>
<dbReference type="Gene3D" id="1.10.10.60">
    <property type="entry name" value="Homeodomain-like"/>
    <property type="match status" value="1"/>
</dbReference>
<dbReference type="InterPro" id="IPR023772">
    <property type="entry name" value="DNA-bd_HTH_TetR-type_CS"/>
</dbReference>
<dbReference type="AlphaFoldDB" id="A0A081NKJ0"/>
<evidence type="ECO:0000313" key="7">
    <source>
        <dbReference type="Proteomes" id="UP000028073"/>
    </source>
</evidence>
<dbReference type="Proteomes" id="UP000028073">
    <property type="component" value="Unassembled WGS sequence"/>
</dbReference>
<evidence type="ECO:0000259" key="5">
    <source>
        <dbReference type="PROSITE" id="PS50977"/>
    </source>
</evidence>
<accession>A0A081NKJ0</accession>
<dbReference type="SUPFAM" id="SSF46689">
    <property type="entry name" value="Homeodomain-like"/>
    <property type="match status" value="1"/>
</dbReference>
<evidence type="ECO:0000256" key="1">
    <source>
        <dbReference type="ARBA" id="ARBA00023015"/>
    </source>
</evidence>
<dbReference type="PRINTS" id="PR00455">
    <property type="entry name" value="HTHTETR"/>
</dbReference>
<keyword evidence="3" id="KW-0804">Transcription</keyword>
<dbReference type="eggNOG" id="COG1309">
    <property type="taxonomic scope" value="Bacteria"/>
</dbReference>
<dbReference type="PANTHER" id="PTHR47506:SF1">
    <property type="entry name" value="HTH-TYPE TRANSCRIPTIONAL REGULATOR YJDC"/>
    <property type="match status" value="1"/>
</dbReference>